<dbReference type="InterPro" id="IPR010466">
    <property type="entry name" value="DUF1058"/>
</dbReference>
<dbReference type="Pfam" id="PF06347">
    <property type="entry name" value="SH3_4"/>
    <property type="match status" value="1"/>
</dbReference>
<keyword evidence="1" id="KW-0732">Signal</keyword>
<keyword evidence="3" id="KW-1185">Reference proteome</keyword>
<organism evidence="2 3">
    <name type="scientific">Pararhodospirillum oryzae</name>
    <dbReference type="NCBI Taxonomy" id="478448"/>
    <lineage>
        <taxon>Bacteria</taxon>
        <taxon>Pseudomonadati</taxon>
        <taxon>Pseudomonadota</taxon>
        <taxon>Alphaproteobacteria</taxon>
        <taxon>Rhodospirillales</taxon>
        <taxon>Rhodospirillaceae</taxon>
        <taxon>Pararhodospirillum</taxon>
    </lineage>
</organism>
<evidence type="ECO:0000313" key="3">
    <source>
        <dbReference type="Proteomes" id="UP000321567"/>
    </source>
</evidence>
<sequence length="180" mass="19667">MTMARRGGVGLVIAALVCTVPGAGTVHASAQQAAPQQEIAPSGLPLPRFVSLRSNEVNMRSGPGTRYPVIWIYRQRSLPVEIIAEYDNWRKVRDHEGAEGWIQQSMVVGYRTFITLGAVQVLRADPGPQGRPVARIGPNVVGRLHNCPAGSAYCRVEVADRQGWLPRAGLWGVYRDEVVD</sequence>
<name>A0A512HA63_9PROT</name>
<feature type="chain" id="PRO_5022213461" description="SH3b domain-containing protein" evidence="1">
    <location>
        <begin position="29"/>
        <end position="180"/>
    </location>
</feature>
<feature type="signal peptide" evidence="1">
    <location>
        <begin position="1"/>
        <end position="28"/>
    </location>
</feature>
<dbReference type="Gene3D" id="2.30.30.40">
    <property type="entry name" value="SH3 Domains"/>
    <property type="match status" value="1"/>
</dbReference>
<proteinExistence type="predicted"/>
<evidence type="ECO:0008006" key="4">
    <source>
        <dbReference type="Google" id="ProtNLM"/>
    </source>
</evidence>
<reference evidence="2 3" key="1">
    <citation type="submission" date="2019-07" db="EMBL/GenBank/DDBJ databases">
        <title>Whole genome shotgun sequence of Rhodospirillum oryzae NBRC 107573.</title>
        <authorList>
            <person name="Hosoyama A."/>
            <person name="Uohara A."/>
            <person name="Ohji S."/>
            <person name="Ichikawa N."/>
        </authorList>
    </citation>
    <scope>NUCLEOTIDE SEQUENCE [LARGE SCALE GENOMIC DNA]</scope>
    <source>
        <strain evidence="2 3">NBRC 107573</strain>
    </source>
</reference>
<dbReference type="EMBL" id="BJZO01000071">
    <property type="protein sequence ID" value="GEO82322.1"/>
    <property type="molecule type" value="Genomic_DNA"/>
</dbReference>
<dbReference type="OrthoDB" id="9810773at2"/>
<accession>A0A512HA63</accession>
<comment type="caution">
    <text evidence="2">The sequence shown here is derived from an EMBL/GenBank/DDBJ whole genome shotgun (WGS) entry which is preliminary data.</text>
</comment>
<gene>
    <name evidence="2" type="ORF">ROR02_24530</name>
</gene>
<evidence type="ECO:0000256" key="1">
    <source>
        <dbReference type="SAM" id="SignalP"/>
    </source>
</evidence>
<protein>
    <recommendedName>
        <fullName evidence="4">SH3b domain-containing protein</fullName>
    </recommendedName>
</protein>
<dbReference type="Proteomes" id="UP000321567">
    <property type="component" value="Unassembled WGS sequence"/>
</dbReference>
<dbReference type="AlphaFoldDB" id="A0A512HA63"/>
<evidence type="ECO:0000313" key="2">
    <source>
        <dbReference type="EMBL" id="GEO82322.1"/>
    </source>
</evidence>